<reference evidence="3" key="1">
    <citation type="submission" date="2021-01" db="EMBL/GenBank/DDBJ databases">
        <title>Modified the classification status of verrucomicrobia.</title>
        <authorList>
            <person name="Feng X."/>
        </authorList>
    </citation>
    <scope>NUCLEOTIDE SEQUENCE</scope>
    <source>
        <strain evidence="3">KCTC 22201</strain>
    </source>
</reference>
<feature type="signal peptide" evidence="2">
    <location>
        <begin position="1"/>
        <end position="18"/>
    </location>
</feature>
<feature type="region of interest" description="Disordered" evidence="1">
    <location>
        <begin position="134"/>
        <end position="158"/>
    </location>
</feature>
<proteinExistence type="predicted"/>
<dbReference type="AlphaFoldDB" id="A0A934RCQ4"/>
<keyword evidence="4" id="KW-1185">Reference proteome</keyword>
<dbReference type="PROSITE" id="PS51257">
    <property type="entry name" value="PROKAR_LIPOPROTEIN"/>
    <property type="match status" value="1"/>
</dbReference>
<sequence>MTWLLRLLAIAAAFLLTACYQEERTYTLNPDGSGKVVFEFTMPLDAAISFGNDDRKMPEEKLKDAARDILEESEGVSAWADVSFELTDDEKIDFKGTAYFNDLNQLKLKMGSVSSSLLTPGLTRDGDVVTLTCSQSQDEEGDEDEQKKGKEWDKMTAEEQEAEVAKAKQQLLQMKAMAAGMMGDMTSKATFHLPRKPSKNQNFEALSETSYAVETSGAKMMAAFDKLIEDEELLRSAAGNGLEMQGDPPEEIFEAMFGRPGNPTLTFSGAGEAAFDYKSEVKAAQEAAPAMLEKLGLKIIPPAPISGEGKFESLRLAGLRIVTPSPDNNVRPFNWSEGISLAFIAKLPGAVISADDGKVTTFTLENGQNLLPKKDWDREIRSVDLSEDGATVGFEVSSDQLPDAGVSMIKELAGELVFMAAEGSERTDLGFKKLAVDEAGEHFGAKIEKLGDHSFHEDKKEVSIRFEFKRSMVKDVHFIDADGLRLESQRNGHFWSGDGGTMTFTVDKALDEACRVEVETFTGITKHVIPFKVENIPLMPLPSDGE</sequence>
<protein>
    <recommendedName>
        <fullName evidence="5">Lipoprotein</fullName>
    </recommendedName>
</protein>
<dbReference type="Proteomes" id="UP000658278">
    <property type="component" value="Unassembled WGS sequence"/>
</dbReference>
<gene>
    <name evidence="3" type="ORF">JIN81_17035</name>
</gene>
<name>A0A934RCQ4_9BACT</name>
<feature type="compositionally biased region" description="Basic and acidic residues" evidence="1">
    <location>
        <begin position="145"/>
        <end position="157"/>
    </location>
</feature>
<evidence type="ECO:0000313" key="3">
    <source>
        <dbReference type="EMBL" id="MBK1828742.1"/>
    </source>
</evidence>
<evidence type="ECO:0000313" key="4">
    <source>
        <dbReference type="Proteomes" id="UP000658278"/>
    </source>
</evidence>
<evidence type="ECO:0008006" key="5">
    <source>
        <dbReference type="Google" id="ProtNLM"/>
    </source>
</evidence>
<feature type="chain" id="PRO_5037185653" description="Lipoprotein" evidence="2">
    <location>
        <begin position="19"/>
        <end position="546"/>
    </location>
</feature>
<dbReference type="EMBL" id="JAENII010000016">
    <property type="protein sequence ID" value="MBK1828742.1"/>
    <property type="molecule type" value="Genomic_DNA"/>
</dbReference>
<organism evidence="3 4">
    <name type="scientific">Haloferula rosea</name>
    <dbReference type="NCBI Taxonomy" id="490093"/>
    <lineage>
        <taxon>Bacteria</taxon>
        <taxon>Pseudomonadati</taxon>
        <taxon>Verrucomicrobiota</taxon>
        <taxon>Verrucomicrobiia</taxon>
        <taxon>Verrucomicrobiales</taxon>
        <taxon>Verrucomicrobiaceae</taxon>
        <taxon>Haloferula</taxon>
    </lineage>
</organism>
<dbReference type="RefSeq" id="WP_200282753.1">
    <property type="nucleotide sequence ID" value="NZ_JAENII010000016.1"/>
</dbReference>
<evidence type="ECO:0000256" key="2">
    <source>
        <dbReference type="SAM" id="SignalP"/>
    </source>
</evidence>
<accession>A0A934RCQ4</accession>
<comment type="caution">
    <text evidence="3">The sequence shown here is derived from an EMBL/GenBank/DDBJ whole genome shotgun (WGS) entry which is preliminary data.</text>
</comment>
<evidence type="ECO:0000256" key="1">
    <source>
        <dbReference type="SAM" id="MobiDB-lite"/>
    </source>
</evidence>
<keyword evidence="2" id="KW-0732">Signal</keyword>